<dbReference type="Pfam" id="PF07660">
    <property type="entry name" value="STN"/>
    <property type="match status" value="1"/>
</dbReference>
<keyword evidence="3 14" id="KW-0813">Transport</keyword>
<keyword evidence="13 14" id="KW-0998">Cell outer membrane</keyword>
<accession>A0A1C3JTS3</accession>
<comment type="subcellular location">
    <subcellularLocation>
        <location evidence="1 14">Cell outer membrane</location>
        <topology evidence="1 14">Multi-pass membrane protein</topology>
    </subcellularLocation>
</comment>
<keyword evidence="19" id="KW-1185">Reference proteome</keyword>
<dbReference type="Pfam" id="PF07715">
    <property type="entry name" value="Plug"/>
    <property type="match status" value="1"/>
</dbReference>
<dbReference type="Gene3D" id="2.40.170.20">
    <property type="entry name" value="TonB-dependent receptor, beta-barrel domain"/>
    <property type="match status" value="1"/>
</dbReference>
<dbReference type="InterPro" id="IPR000531">
    <property type="entry name" value="Beta-barrel_TonB"/>
</dbReference>
<dbReference type="GO" id="GO:0015344">
    <property type="term" value="F:siderophore uptake transmembrane transporter activity"/>
    <property type="evidence" value="ECO:0007669"/>
    <property type="project" value="TreeGrafter"/>
</dbReference>
<dbReference type="PANTHER" id="PTHR32552">
    <property type="entry name" value="FERRICHROME IRON RECEPTOR-RELATED"/>
    <property type="match status" value="1"/>
</dbReference>
<dbReference type="FunFam" id="2.170.130.10:FF:000010">
    <property type="entry name" value="Ferripyoverdine receptor"/>
    <property type="match status" value="1"/>
</dbReference>
<dbReference type="InterPro" id="IPR012910">
    <property type="entry name" value="Plug_dom"/>
</dbReference>
<dbReference type="SMART" id="SM00965">
    <property type="entry name" value="STN"/>
    <property type="match status" value="1"/>
</dbReference>
<evidence type="ECO:0000256" key="2">
    <source>
        <dbReference type="ARBA" id="ARBA00009810"/>
    </source>
</evidence>
<sequence length="815" mass="91054">MHRPKHHLIQSVAKSALIISSCSTMLYTSTAVAEAVHSAQTAVQQREYSIAAGSLDNVLTRFASESGIFIALNGNLTSNQSSRGLKGQYTLDGALQQILSGTGLIAKRQEHNRYILQQVSTDTALMMLDPIMVSAAPGTRTEDADDWRADWMRSAGGMQLTQRETPQSTSIVTDSQLKDRNLYDVSDVMDTTTGVTSTPSDSERVKYFSRGFYIDSYQYDGVPAPSDSTYQFGDNNADMVLYDHIEVVRGANGLMQGAGNPGASINFVRKRPTDYLRRELAVGVSSPAGARFEGDIAGPLNKSGSLRGRLVAAYDDRDTTLDRYHKERQTLFGTLEYDISKNTLINVGISRQETDADAISWGGLIPWDSEYRLIDWSHSTNLAPGWTYNNTQRTETYASLEHVFDNDWTGRIVTTHLNNEYQSRLMWATGDIDRKTGSGLTYEVTDYDNSYTQNSLNATLTGDADWFGRNHEFVVGAMYSKDNFDFDRFDPTYDTADGRGVIDNAYTWDEGSQPPSQTGTPTQFRSKETTQIGTYATARFSVSEPFHIITGVRLNWWEGDNTSTNRPYFSYSYDAIVTPYLGATYDLSDTLTAYGSATSIYQPQLYQDLAGNYLDPAYGYNYELGLKADLFDSAMYASAAIFHTDQKDVTDQLYYDDELGRSVYDTIDGTTTQGFEIEAAGSINDHWKASLGYTYRTSEDHTGAEIYTDRPKHTVKLATNYRLPNILDEKLTIGGGLRWQSKTDSIPWEGDAPNLVQDAYSVVDFDAKYDFNYDTTLTLSVKNLFDKEYYASTGFYNRVIFGDGRTAEIVVRSKF</sequence>
<evidence type="ECO:0000256" key="13">
    <source>
        <dbReference type="ARBA" id="ARBA00023237"/>
    </source>
</evidence>
<evidence type="ECO:0000256" key="9">
    <source>
        <dbReference type="ARBA" id="ARBA00023065"/>
    </source>
</evidence>
<dbReference type="Proteomes" id="UP000092871">
    <property type="component" value="Unassembled WGS sequence"/>
</dbReference>
<dbReference type="PANTHER" id="PTHR32552:SF74">
    <property type="entry name" value="HYDROXAMATE SIDEROPHORE RECEPTOR FHUE"/>
    <property type="match status" value="1"/>
</dbReference>
<keyword evidence="7" id="KW-0732">Signal</keyword>
<dbReference type="PROSITE" id="PS52016">
    <property type="entry name" value="TONB_DEPENDENT_REC_3"/>
    <property type="match status" value="1"/>
</dbReference>
<protein>
    <submittedName>
        <fullName evidence="17">Ferric-pseudobactin BN7/BN8 receptor</fullName>
    </submittedName>
</protein>
<evidence type="ECO:0000313" key="20">
    <source>
        <dbReference type="Proteomes" id="UP000092871"/>
    </source>
</evidence>
<evidence type="ECO:0000256" key="10">
    <source>
        <dbReference type="ARBA" id="ARBA00023077"/>
    </source>
</evidence>
<dbReference type="GO" id="GO:0015891">
    <property type="term" value="P:siderophore transport"/>
    <property type="evidence" value="ECO:0007669"/>
    <property type="project" value="InterPro"/>
</dbReference>
<dbReference type="RefSeq" id="WP_067037363.1">
    <property type="nucleotide sequence ID" value="NZ_FLRA01000021.1"/>
</dbReference>
<evidence type="ECO:0000256" key="12">
    <source>
        <dbReference type="ARBA" id="ARBA00023170"/>
    </source>
</evidence>
<reference evidence="17 20" key="1">
    <citation type="submission" date="2016-06" db="EMBL/GenBank/DDBJ databases">
        <authorList>
            <person name="Kjaerup R.B."/>
            <person name="Dalgaard T.S."/>
            <person name="Juul-Madsen H.R."/>
        </authorList>
    </citation>
    <scope>NUCLEOTIDE SEQUENCE [LARGE SCALE GENOMIC DNA]</scope>
    <source>
        <strain evidence="17 20">CECT 5115</strain>
    </source>
</reference>
<evidence type="ECO:0000256" key="7">
    <source>
        <dbReference type="ARBA" id="ARBA00022729"/>
    </source>
</evidence>
<gene>
    <name evidence="17" type="primary">pupB</name>
    <name evidence="17" type="ORF">MGA5115_02658</name>
    <name evidence="18" type="ORF">MGA5116_03394</name>
</gene>
<evidence type="ECO:0000256" key="1">
    <source>
        <dbReference type="ARBA" id="ARBA00004571"/>
    </source>
</evidence>
<dbReference type="OrthoDB" id="6127007at2"/>
<keyword evidence="4 14" id="KW-1134">Transmembrane beta strand</keyword>
<reference evidence="18 19" key="2">
    <citation type="submission" date="2016-06" db="EMBL/GenBank/DDBJ databases">
        <authorList>
            <person name="Rodrigo-Torres L."/>
            <person name="Arahal D.R."/>
        </authorList>
    </citation>
    <scope>NUCLEOTIDE SEQUENCE [LARGE SCALE GENOMIC DNA]</scope>
    <source>
        <strain evidence="18 19">CECT 5116</strain>
    </source>
</reference>
<dbReference type="InterPro" id="IPR010105">
    <property type="entry name" value="TonB_sidphr_rcpt"/>
</dbReference>
<evidence type="ECO:0000256" key="15">
    <source>
        <dbReference type="RuleBase" id="RU003357"/>
    </source>
</evidence>
<feature type="domain" description="Secretin/TonB short N-terminal" evidence="16">
    <location>
        <begin position="68"/>
        <end position="119"/>
    </location>
</feature>
<dbReference type="GO" id="GO:0038023">
    <property type="term" value="F:signaling receptor activity"/>
    <property type="evidence" value="ECO:0007669"/>
    <property type="project" value="InterPro"/>
</dbReference>
<keyword evidence="8" id="KW-0408">Iron</keyword>
<dbReference type="Gene3D" id="3.55.50.30">
    <property type="match status" value="1"/>
</dbReference>
<keyword evidence="6 14" id="KW-0812">Transmembrane</keyword>
<organism evidence="17 20">
    <name type="scientific">Marinomonas gallaica</name>
    <dbReference type="NCBI Taxonomy" id="1806667"/>
    <lineage>
        <taxon>Bacteria</taxon>
        <taxon>Pseudomonadati</taxon>
        <taxon>Pseudomonadota</taxon>
        <taxon>Gammaproteobacteria</taxon>
        <taxon>Oceanospirillales</taxon>
        <taxon>Oceanospirillaceae</taxon>
        <taxon>Marinomonas</taxon>
    </lineage>
</organism>
<evidence type="ECO:0000259" key="16">
    <source>
        <dbReference type="SMART" id="SM00965"/>
    </source>
</evidence>
<dbReference type="AlphaFoldDB" id="A0A1C3JTS3"/>
<dbReference type="CDD" id="cd01347">
    <property type="entry name" value="ligand_gated_channel"/>
    <property type="match status" value="1"/>
</dbReference>
<dbReference type="Proteomes" id="UP000092840">
    <property type="component" value="Unassembled WGS sequence"/>
</dbReference>
<evidence type="ECO:0000256" key="6">
    <source>
        <dbReference type="ARBA" id="ARBA00022692"/>
    </source>
</evidence>
<keyword evidence="10 15" id="KW-0798">TonB box</keyword>
<keyword evidence="5" id="KW-0410">Iron transport</keyword>
<proteinExistence type="inferred from homology"/>
<evidence type="ECO:0000256" key="5">
    <source>
        <dbReference type="ARBA" id="ARBA00022496"/>
    </source>
</evidence>
<evidence type="ECO:0000256" key="11">
    <source>
        <dbReference type="ARBA" id="ARBA00023136"/>
    </source>
</evidence>
<keyword evidence="11 14" id="KW-0472">Membrane</keyword>
<dbReference type="InterPro" id="IPR036942">
    <property type="entry name" value="Beta-barrel_TonB_sf"/>
</dbReference>
<evidence type="ECO:0000256" key="8">
    <source>
        <dbReference type="ARBA" id="ARBA00023004"/>
    </source>
</evidence>
<dbReference type="Gene3D" id="2.170.130.10">
    <property type="entry name" value="TonB-dependent receptor, plug domain"/>
    <property type="match status" value="1"/>
</dbReference>
<dbReference type="EMBL" id="FLRB01000032">
    <property type="protein sequence ID" value="SBT22764.1"/>
    <property type="molecule type" value="Genomic_DNA"/>
</dbReference>
<dbReference type="EMBL" id="FLRA01000021">
    <property type="protein sequence ID" value="SBT18527.1"/>
    <property type="molecule type" value="Genomic_DNA"/>
</dbReference>
<dbReference type="GO" id="GO:0009279">
    <property type="term" value="C:cell outer membrane"/>
    <property type="evidence" value="ECO:0007669"/>
    <property type="project" value="UniProtKB-SubCell"/>
</dbReference>
<keyword evidence="9" id="KW-0406">Ion transport</keyword>
<dbReference type="InterPro" id="IPR011662">
    <property type="entry name" value="Secretin/TonB_short_N"/>
</dbReference>
<comment type="similarity">
    <text evidence="2 14 15">Belongs to the TonB-dependent receptor family.</text>
</comment>
<name>A0A1C3JTS3_9GAMM</name>
<evidence type="ECO:0000313" key="19">
    <source>
        <dbReference type="Proteomes" id="UP000092840"/>
    </source>
</evidence>
<dbReference type="InterPro" id="IPR039426">
    <property type="entry name" value="TonB-dep_rcpt-like"/>
</dbReference>
<evidence type="ECO:0000256" key="14">
    <source>
        <dbReference type="PROSITE-ProRule" id="PRU01360"/>
    </source>
</evidence>
<keyword evidence="12 17" id="KW-0675">Receptor</keyword>
<dbReference type="InterPro" id="IPR037066">
    <property type="entry name" value="Plug_dom_sf"/>
</dbReference>
<evidence type="ECO:0000313" key="17">
    <source>
        <dbReference type="EMBL" id="SBT18527.1"/>
    </source>
</evidence>
<evidence type="ECO:0000256" key="4">
    <source>
        <dbReference type="ARBA" id="ARBA00022452"/>
    </source>
</evidence>
<dbReference type="NCBIfam" id="TIGR01783">
    <property type="entry name" value="TonB-siderophor"/>
    <property type="match status" value="1"/>
</dbReference>
<evidence type="ECO:0000313" key="18">
    <source>
        <dbReference type="EMBL" id="SBT22764.1"/>
    </source>
</evidence>
<dbReference type="SUPFAM" id="SSF56935">
    <property type="entry name" value="Porins"/>
    <property type="match status" value="1"/>
</dbReference>
<dbReference type="Pfam" id="PF00593">
    <property type="entry name" value="TonB_dep_Rec_b-barrel"/>
    <property type="match status" value="1"/>
</dbReference>
<evidence type="ECO:0000256" key="3">
    <source>
        <dbReference type="ARBA" id="ARBA00022448"/>
    </source>
</evidence>